<name>A0A7W7S6P6_9ACTN</name>
<protein>
    <submittedName>
        <fullName evidence="1">Uncharacterized protein</fullName>
    </submittedName>
</protein>
<organism evidence="1 2">
    <name type="scientific">Streptosporangium album</name>
    <dbReference type="NCBI Taxonomy" id="47479"/>
    <lineage>
        <taxon>Bacteria</taxon>
        <taxon>Bacillati</taxon>
        <taxon>Actinomycetota</taxon>
        <taxon>Actinomycetes</taxon>
        <taxon>Streptosporangiales</taxon>
        <taxon>Streptosporangiaceae</taxon>
        <taxon>Streptosporangium</taxon>
    </lineage>
</organism>
<evidence type="ECO:0000313" key="1">
    <source>
        <dbReference type="EMBL" id="MBB4943886.1"/>
    </source>
</evidence>
<comment type="caution">
    <text evidence="1">The sequence shown here is derived from an EMBL/GenBank/DDBJ whole genome shotgun (WGS) entry which is preliminary data.</text>
</comment>
<keyword evidence="2" id="KW-1185">Reference proteome</keyword>
<evidence type="ECO:0000313" key="2">
    <source>
        <dbReference type="Proteomes" id="UP000534286"/>
    </source>
</evidence>
<proteinExistence type="predicted"/>
<gene>
    <name evidence="1" type="ORF">FHR32_008287</name>
</gene>
<sequence>MSSEVTALRVITMIASRQSVSPSFQSGLMASAGIGQEVPRVGDFRTA</sequence>
<dbReference type="AlphaFoldDB" id="A0A7W7S6P6"/>
<reference evidence="1 2" key="1">
    <citation type="submission" date="2020-08" db="EMBL/GenBank/DDBJ databases">
        <title>Sequencing the genomes of 1000 actinobacteria strains.</title>
        <authorList>
            <person name="Klenk H.-P."/>
        </authorList>
    </citation>
    <scope>NUCLEOTIDE SEQUENCE [LARGE SCALE GENOMIC DNA]</scope>
    <source>
        <strain evidence="1 2">DSM 43023</strain>
    </source>
</reference>
<dbReference type="EMBL" id="JACHJU010000006">
    <property type="protein sequence ID" value="MBB4943886.1"/>
    <property type="molecule type" value="Genomic_DNA"/>
</dbReference>
<dbReference type="Proteomes" id="UP000534286">
    <property type="component" value="Unassembled WGS sequence"/>
</dbReference>
<accession>A0A7W7S6P6</accession>